<evidence type="ECO:0000256" key="1">
    <source>
        <dbReference type="ARBA" id="ARBA00001974"/>
    </source>
</evidence>
<keyword evidence="5 9" id="KW-0560">Oxidoreductase</keyword>
<sequence>MAASMDDFMSGHGKPKPCRACTDFDSYIDQYMTERKLPKTMKAKLKNDLQCPLDKNDLGRNTWSFLHTMAAYFPDKPSSTHQSEMKQFINLFSKFYPCDYCAEDLRVELKTNQPDTKSQHSLSQWLCRLHNNVNVKIGKPEFDCSKVNERWRDGWKDEVFQPYSSSLIE</sequence>
<comment type="cofactor">
    <cofactor evidence="1 9">
        <name>FAD</name>
        <dbReference type="ChEBI" id="CHEBI:57692"/>
    </cofactor>
</comment>
<dbReference type="STRING" id="6573.A0A210QGW6"/>
<keyword evidence="3 9" id="KW-0285">Flavoprotein</keyword>
<dbReference type="FunFam" id="1.20.120.310:FF:000003">
    <property type="entry name" value="Sulfhydryl oxidase"/>
    <property type="match status" value="1"/>
</dbReference>
<dbReference type="SUPFAM" id="SSF69000">
    <property type="entry name" value="FAD-dependent thiol oxidase"/>
    <property type="match status" value="1"/>
</dbReference>
<proteinExistence type="predicted"/>
<evidence type="ECO:0000256" key="6">
    <source>
        <dbReference type="ARBA" id="ARBA00023128"/>
    </source>
</evidence>
<keyword evidence="4 9" id="KW-0274">FAD</keyword>
<dbReference type="InterPro" id="IPR036774">
    <property type="entry name" value="ERV/ALR_sulphydryl_oxid_sf"/>
</dbReference>
<dbReference type="Proteomes" id="UP000242188">
    <property type="component" value="Unassembled WGS sequence"/>
</dbReference>
<dbReference type="PROSITE" id="PS51324">
    <property type="entry name" value="ERV_ALR"/>
    <property type="match status" value="1"/>
</dbReference>
<dbReference type="EMBL" id="NEDP02003741">
    <property type="protein sequence ID" value="OWF47992.1"/>
    <property type="molecule type" value="Genomic_DNA"/>
</dbReference>
<evidence type="ECO:0000313" key="11">
    <source>
        <dbReference type="EMBL" id="OWF47992.1"/>
    </source>
</evidence>
<comment type="catalytic activity">
    <reaction evidence="8 9">
        <text>2 R'C(R)SH + O2 = R'C(R)S-S(R)CR' + H2O2</text>
        <dbReference type="Rhea" id="RHEA:17357"/>
        <dbReference type="ChEBI" id="CHEBI:15379"/>
        <dbReference type="ChEBI" id="CHEBI:16240"/>
        <dbReference type="ChEBI" id="CHEBI:16520"/>
        <dbReference type="ChEBI" id="CHEBI:17412"/>
        <dbReference type="EC" id="1.8.3.2"/>
    </reaction>
</comment>
<feature type="domain" description="ERV/ALR sulfhydryl oxidase" evidence="10">
    <location>
        <begin position="51"/>
        <end position="151"/>
    </location>
</feature>
<comment type="caution">
    <text evidence="11">The sequence shown here is derived from an EMBL/GenBank/DDBJ whole genome shotgun (WGS) entry which is preliminary data.</text>
</comment>
<dbReference type="OrthoDB" id="17199at2759"/>
<keyword evidence="7" id="KW-1015">Disulfide bond</keyword>
<evidence type="ECO:0000256" key="9">
    <source>
        <dbReference type="RuleBase" id="RU371123"/>
    </source>
</evidence>
<evidence type="ECO:0000256" key="4">
    <source>
        <dbReference type="ARBA" id="ARBA00022827"/>
    </source>
</evidence>
<comment type="subcellular location">
    <subcellularLocation>
        <location evidence="2">Mitochondrion intermembrane space</location>
    </subcellularLocation>
</comment>
<dbReference type="InterPro" id="IPR039799">
    <property type="entry name" value="ALR/ERV"/>
</dbReference>
<name>A0A210QGW6_MIZYE</name>
<dbReference type="InterPro" id="IPR017905">
    <property type="entry name" value="ERV/ALR_sulphydryl_oxidase"/>
</dbReference>
<reference evidence="11 12" key="1">
    <citation type="journal article" date="2017" name="Nat. Ecol. Evol.">
        <title>Scallop genome provides insights into evolution of bilaterian karyotype and development.</title>
        <authorList>
            <person name="Wang S."/>
            <person name="Zhang J."/>
            <person name="Jiao W."/>
            <person name="Li J."/>
            <person name="Xun X."/>
            <person name="Sun Y."/>
            <person name="Guo X."/>
            <person name="Huan P."/>
            <person name="Dong B."/>
            <person name="Zhang L."/>
            <person name="Hu X."/>
            <person name="Sun X."/>
            <person name="Wang J."/>
            <person name="Zhao C."/>
            <person name="Wang Y."/>
            <person name="Wang D."/>
            <person name="Huang X."/>
            <person name="Wang R."/>
            <person name="Lv J."/>
            <person name="Li Y."/>
            <person name="Zhang Z."/>
            <person name="Liu B."/>
            <person name="Lu W."/>
            <person name="Hui Y."/>
            <person name="Liang J."/>
            <person name="Zhou Z."/>
            <person name="Hou R."/>
            <person name="Li X."/>
            <person name="Liu Y."/>
            <person name="Li H."/>
            <person name="Ning X."/>
            <person name="Lin Y."/>
            <person name="Zhao L."/>
            <person name="Xing Q."/>
            <person name="Dou J."/>
            <person name="Li Y."/>
            <person name="Mao J."/>
            <person name="Guo H."/>
            <person name="Dou H."/>
            <person name="Li T."/>
            <person name="Mu C."/>
            <person name="Jiang W."/>
            <person name="Fu Q."/>
            <person name="Fu X."/>
            <person name="Miao Y."/>
            <person name="Liu J."/>
            <person name="Yu Q."/>
            <person name="Li R."/>
            <person name="Liao H."/>
            <person name="Li X."/>
            <person name="Kong Y."/>
            <person name="Jiang Z."/>
            <person name="Chourrout D."/>
            <person name="Li R."/>
            <person name="Bao Z."/>
        </authorList>
    </citation>
    <scope>NUCLEOTIDE SEQUENCE [LARGE SCALE GENOMIC DNA]</scope>
    <source>
        <strain evidence="11 12">PY_sf001</strain>
    </source>
</reference>
<evidence type="ECO:0000256" key="8">
    <source>
        <dbReference type="ARBA" id="ARBA00048864"/>
    </source>
</evidence>
<evidence type="ECO:0000256" key="3">
    <source>
        <dbReference type="ARBA" id="ARBA00022630"/>
    </source>
</evidence>
<accession>A0A210QGW6</accession>
<dbReference type="EC" id="1.8.3.2" evidence="9"/>
<organism evidence="11 12">
    <name type="scientific">Mizuhopecten yessoensis</name>
    <name type="common">Japanese scallop</name>
    <name type="synonym">Patinopecten yessoensis</name>
    <dbReference type="NCBI Taxonomy" id="6573"/>
    <lineage>
        <taxon>Eukaryota</taxon>
        <taxon>Metazoa</taxon>
        <taxon>Spiralia</taxon>
        <taxon>Lophotrochozoa</taxon>
        <taxon>Mollusca</taxon>
        <taxon>Bivalvia</taxon>
        <taxon>Autobranchia</taxon>
        <taxon>Pteriomorphia</taxon>
        <taxon>Pectinida</taxon>
        <taxon>Pectinoidea</taxon>
        <taxon>Pectinidae</taxon>
        <taxon>Mizuhopecten</taxon>
    </lineage>
</organism>
<dbReference type="GO" id="GO:0005758">
    <property type="term" value="C:mitochondrial intermembrane space"/>
    <property type="evidence" value="ECO:0007669"/>
    <property type="project" value="UniProtKB-SubCell"/>
</dbReference>
<evidence type="ECO:0000256" key="2">
    <source>
        <dbReference type="ARBA" id="ARBA00004569"/>
    </source>
</evidence>
<evidence type="ECO:0000256" key="5">
    <source>
        <dbReference type="ARBA" id="ARBA00023002"/>
    </source>
</evidence>
<evidence type="ECO:0000256" key="7">
    <source>
        <dbReference type="ARBA" id="ARBA00023157"/>
    </source>
</evidence>
<dbReference type="Gene3D" id="1.20.120.310">
    <property type="entry name" value="ERV/ALR sulfhydryl oxidase domain"/>
    <property type="match status" value="1"/>
</dbReference>
<evidence type="ECO:0000259" key="10">
    <source>
        <dbReference type="PROSITE" id="PS51324"/>
    </source>
</evidence>
<evidence type="ECO:0000313" key="12">
    <source>
        <dbReference type="Proteomes" id="UP000242188"/>
    </source>
</evidence>
<dbReference type="AlphaFoldDB" id="A0A210QGW6"/>
<dbReference type="GO" id="GO:0050660">
    <property type="term" value="F:flavin adenine dinucleotide binding"/>
    <property type="evidence" value="ECO:0007669"/>
    <property type="project" value="TreeGrafter"/>
</dbReference>
<keyword evidence="6" id="KW-0496">Mitochondrion</keyword>
<dbReference type="PANTHER" id="PTHR12645">
    <property type="entry name" value="ALR/ERV"/>
    <property type="match status" value="1"/>
</dbReference>
<gene>
    <name evidence="11" type="ORF">KP79_PYT05447</name>
</gene>
<protein>
    <recommendedName>
        <fullName evidence="9">Sulfhydryl oxidase</fullName>
        <ecNumber evidence="9">1.8.3.2</ecNumber>
    </recommendedName>
</protein>
<dbReference type="GO" id="GO:0016971">
    <property type="term" value="F:flavin-dependent sulfhydryl oxidase activity"/>
    <property type="evidence" value="ECO:0007669"/>
    <property type="project" value="InterPro"/>
</dbReference>
<dbReference type="PANTHER" id="PTHR12645:SF0">
    <property type="entry name" value="FAD-LINKED SULFHYDRYL OXIDASE ALR"/>
    <property type="match status" value="1"/>
</dbReference>
<keyword evidence="12" id="KW-1185">Reference proteome</keyword>
<dbReference type="Pfam" id="PF04777">
    <property type="entry name" value="Evr1_Alr"/>
    <property type="match status" value="1"/>
</dbReference>